<feature type="compositionally biased region" description="Polar residues" evidence="1">
    <location>
        <begin position="222"/>
        <end position="234"/>
    </location>
</feature>
<gene>
    <name evidence="2" type="ORF">AHOG_07900</name>
</gene>
<evidence type="ECO:0000313" key="2">
    <source>
        <dbReference type="EMBL" id="ASO19225.1"/>
    </source>
</evidence>
<evidence type="ECO:0000313" key="3">
    <source>
        <dbReference type="Proteomes" id="UP000204221"/>
    </source>
</evidence>
<proteinExistence type="predicted"/>
<accession>A0A221W0C0</accession>
<dbReference type="EMBL" id="CP022521">
    <property type="protein sequence ID" value="ASO19225.1"/>
    <property type="molecule type" value="Genomic_DNA"/>
</dbReference>
<evidence type="ECO:0000256" key="1">
    <source>
        <dbReference type="SAM" id="MobiDB-lite"/>
    </source>
</evidence>
<dbReference type="Proteomes" id="UP000204221">
    <property type="component" value="Chromosome"/>
</dbReference>
<protein>
    <submittedName>
        <fullName evidence="2">Uncharacterized protein</fullName>
    </submittedName>
</protein>
<name>A0A221W0C0_9PSEU</name>
<dbReference type="AlphaFoldDB" id="A0A221W0C0"/>
<organism evidence="2 3">
    <name type="scientific">Actinoalloteichus hoggarensis</name>
    <dbReference type="NCBI Taxonomy" id="1470176"/>
    <lineage>
        <taxon>Bacteria</taxon>
        <taxon>Bacillati</taxon>
        <taxon>Actinomycetota</taxon>
        <taxon>Actinomycetes</taxon>
        <taxon>Pseudonocardiales</taxon>
        <taxon>Pseudonocardiaceae</taxon>
        <taxon>Actinoalloteichus</taxon>
    </lineage>
</organism>
<reference evidence="2 3" key="1">
    <citation type="submission" date="2017-07" db="EMBL/GenBank/DDBJ databases">
        <title>Complete genome sequence of Actinoalloteichus hoggarensis DSM 45943, type strain of Actinoalloteichus hoggarensis.</title>
        <authorList>
            <person name="Ruckert C."/>
            <person name="Nouioui I."/>
            <person name="Willmese J."/>
            <person name="van Wezel G."/>
            <person name="Klenk H.-P."/>
            <person name="Kalinowski J."/>
            <person name="Zotchev S.B."/>
        </authorList>
    </citation>
    <scope>NUCLEOTIDE SEQUENCE [LARGE SCALE GENOMIC DNA]</scope>
    <source>
        <strain evidence="2 3">DSM 45943</strain>
    </source>
</reference>
<feature type="region of interest" description="Disordered" evidence="1">
    <location>
        <begin position="140"/>
        <end position="174"/>
    </location>
</feature>
<dbReference type="KEGG" id="ahg:AHOG_07900"/>
<keyword evidence="3" id="KW-1185">Reference proteome</keyword>
<feature type="region of interest" description="Disordered" evidence="1">
    <location>
        <begin position="274"/>
        <end position="305"/>
    </location>
</feature>
<sequence length="305" mass="32056">MLPRVVAAEEQLATRGEDGANLGCRPAAVAAVCSGELGAGERSCHVASPSVPGRGFRRRRACRVHRGLVVDEPWCSLPPTLTDARRLVSVPARRGEPDHVLTPGCSSRHFPDGLAPVRFITVSDLIVTLGRFVVPGGVLIPDSRSRPAGQNRLQPAPADPRSDADGRGVRSPITGPPAARGALLLIAALRTAAFMGCLAYGGTRLATLGLQRGVHGADERSPQCSSTKSQTSAAPWTRCDRIRRPPVGRRVRRPGGHPRNGACDVGGACCEQPFDGGGQDLGAHDPGSHRVDPPSRRRRGEAGPP</sequence>
<feature type="compositionally biased region" description="Basic and acidic residues" evidence="1">
    <location>
        <begin position="282"/>
        <end position="295"/>
    </location>
</feature>
<feature type="region of interest" description="Disordered" evidence="1">
    <location>
        <begin position="216"/>
        <end position="235"/>
    </location>
</feature>